<comment type="caution">
    <text evidence="10">The sequence shown here is derived from an EMBL/GenBank/DDBJ whole genome shotgun (WGS) entry which is preliminary data.</text>
</comment>
<accession>A0ABV6T7J6</accession>
<dbReference type="EMBL" id="JBHMQU010000074">
    <property type="protein sequence ID" value="MFC0813205.1"/>
    <property type="molecule type" value="Genomic_DNA"/>
</dbReference>
<evidence type="ECO:0000256" key="7">
    <source>
        <dbReference type="ARBA" id="ARBA00023136"/>
    </source>
</evidence>
<keyword evidence="5 9" id="KW-0812">Transmembrane</keyword>
<dbReference type="InterPro" id="IPR007272">
    <property type="entry name" value="Sulf_transp_TsuA/YedE"/>
</dbReference>
<keyword evidence="2" id="KW-0813">Transport</keyword>
<protein>
    <submittedName>
        <fullName evidence="10">YeeE/YedE family protein</fullName>
    </submittedName>
</protein>
<evidence type="ECO:0000256" key="9">
    <source>
        <dbReference type="SAM" id="Phobius"/>
    </source>
</evidence>
<keyword evidence="11" id="KW-1185">Reference proteome</keyword>
<evidence type="ECO:0000256" key="4">
    <source>
        <dbReference type="ARBA" id="ARBA00022519"/>
    </source>
</evidence>
<comment type="subcellular location">
    <subcellularLocation>
        <location evidence="1">Cell inner membrane</location>
        <topology evidence="1">Multi-pass membrane protein</topology>
    </subcellularLocation>
</comment>
<dbReference type="Proteomes" id="UP001589920">
    <property type="component" value="Unassembled WGS sequence"/>
</dbReference>
<evidence type="ECO:0000313" key="11">
    <source>
        <dbReference type="Proteomes" id="UP001589920"/>
    </source>
</evidence>
<sequence length="173" mass="17241">MSRARATAAPALTFATPNIFLRKSWRRWRGAMPLDWMMGLAGGLMIGLAAAVFLLGTGRIMGASGLIAGVLTPGGGATPWLERALFVLGLVGAPALLVATGAGHGVAPLVGLPVLVVAGLLVGFGSRLANGCTSGHGVCGVSRLAPRGLAATFTYLGFGVVGVLVGRALGVAP</sequence>
<keyword evidence="3" id="KW-1003">Cell membrane</keyword>
<evidence type="ECO:0000256" key="6">
    <source>
        <dbReference type="ARBA" id="ARBA00022989"/>
    </source>
</evidence>
<feature type="transmembrane region" description="Helical" evidence="9">
    <location>
        <begin position="149"/>
        <end position="170"/>
    </location>
</feature>
<proteinExistence type="inferred from homology"/>
<feature type="transmembrane region" description="Helical" evidence="9">
    <location>
        <begin position="45"/>
        <end position="72"/>
    </location>
</feature>
<keyword evidence="6 9" id="KW-1133">Transmembrane helix</keyword>
<dbReference type="PANTHER" id="PTHR30574">
    <property type="entry name" value="INNER MEMBRANE PROTEIN YEDE"/>
    <property type="match status" value="1"/>
</dbReference>
<evidence type="ECO:0000256" key="2">
    <source>
        <dbReference type="ARBA" id="ARBA00022448"/>
    </source>
</evidence>
<dbReference type="RefSeq" id="WP_394321193.1">
    <property type="nucleotide sequence ID" value="NZ_JBHMQU010000074.1"/>
</dbReference>
<evidence type="ECO:0000256" key="1">
    <source>
        <dbReference type="ARBA" id="ARBA00004429"/>
    </source>
</evidence>
<dbReference type="PANTHER" id="PTHR30574:SF1">
    <property type="entry name" value="SULPHUR TRANSPORT DOMAIN-CONTAINING PROTEIN"/>
    <property type="match status" value="1"/>
</dbReference>
<evidence type="ECO:0000313" key="10">
    <source>
        <dbReference type="EMBL" id="MFC0813205.1"/>
    </source>
</evidence>
<evidence type="ECO:0000256" key="5">
    <source>
        <dbReference type="ARBA" id="ARBA00022692"/>
    </source>
</evidence>
<organism evidence="10 11">
    <name type="scientific">Paracoccus panacisoli</name>
    <dbReference type="NCBI Taxonomy" id="1510163"/>
    <lineage>
        <taxon>Bacteria</taxon>
        <taxon>Pseudomonadati</taxon>
        <taxon>Pseudomonadota</taxon>
        <taxon>Alphaproteobacteria</taxon>
        <taxon>Rhodobacterales</taxon>
        <taxon>Paracoccaceae</taxon>
        <taxon>Paracoccus</taxon>
    </lineage>
</organism>
<evidence type="ECO:0000256" key="8">
    <source>
        <dbReference type="ARBA" id="ARBA00035655"/>
    </source>
</evidence>
<feature type="transmembrane region" description="Helical" evidence="9">
    <location>
        <begin position="109"/>
        <end position="129"/>
    </location>
</feature>
<keyword evidence="4" id="KW-0997">Cell inner membrane</keyword>
<evidence type="ECO:0000256" key="3">
    <source>
        <dbReference type="ARBA" id="ARBA00022475"/>
    </source>
</evidence>
<name>A0ABV6T7J6_9RHOB</name>
<comment type="similarity">
    <text evidence="8">Belongs to the TsuA/YedE (TC 9.B.102) family.</text>
</comment>
<keyword evidence="7 9" id="KW-0472">Membrane</keyword>
<reference evidence="10 11" key="1">
    <citation type="submission" date="2024-09" db="EMBL/GenBank/DDBJ databases">
        <authorList>
            <person name="Sun Q."/>
            <person name="Mori K."/>
        </authorList>
    </citation>
    <scope>NUCLEOTIDE SEQUENCE [LARGE SCALE GENOMIC DNA]</scope>
    <source>
        <strain evidence="10 11">KCTC 42086</strain>
    </source>
</reference>
<feature type="transmembrane region" description="Helical" evidence="9">
    <location>
        <begin position="84"/>
        <end position="103"/>
    </location>
</feature>
<gene>
    <name evidence="10" type="ORF">ACFHYO_13945</name>
</gene>